<name>A0A7T8KCE2_CALRO</name>
<dbReference type="EMBL" id="CP045893">
    <property type="protein sequence ID" value="QQP53289.1"/>
    <property type="molecule type" value="Genomic_DNA"/>
</dbReference>
<feature type="non-terminal residue" evidence="1">
    <location>
        <position position="56"/>
    </location>
</feature>
<proteinExistence type="predicted"/>
<dbReference type="AlphaFoldDB" id="A0A7T8KCE2"/>
<accession>A0A7T8KCE2</accession>
<dbReference type="Proteomes" id="UP000595437">
    <property type="component" value="Chromosome 4"/>
</dbReference>
<keyword evidence="2" id="KW-1185">Reference proteome</keyword>
<protein>
    <submittedName>
        <fullName evidence="1">Uncharacterized protein</fullName>
    </submittedName>
</protein>
<sequence length="56" mass="6357">MSVALSAGQMHPAIDVLSNFQLRLLNKEQTAGTYRDGLMHKLFLEPKGLKGWRDSW</sequence>
<gene>
    <name evidence="1" type="ORF">FKW44_005721</name>
</gene>
<evidence type="ECO:0000313" key="1">
    <source>
        <dbReference type="EMBL" id="QQP53289.1"/>
    </source>
</evidence>
<evidence type="ECO:0000313" key="2">
    <source>
        <dbReference type="Proteomes" id="UP000595437"/>
    </source>
</evidence>
<organism evidence="1 2">
    <name type="scientific">Caligus rogercresseyi</name>
    <name type="common">Sea louse</name>
    <dbReference type="NCBI Taxonomy" id="217165"/>
    <lineage>
        <taxon>Eukaryota</taxon>
        <taxon>Metazoa</taxon>
        <taxon>Ecdysozoa</taxon>
        <taxon>Arthropoda</taxon>
        <taxon>Crustacea</taxon>
        <taxon>Multicrustacea</taxon>
        <taxon>Hexanauplia</taxon>
        <taxon>Copepoda</taxon>
        <taxon>Siphonostomatoida</taxon>
        <taxon>Caligidae</taxon>
        <taxon>Caligus</taxon>
    </lineage>
</organism>
<reference evidence="2" key="1">
    <citation type="submission" date="2021-01" db="EMBL/GenBank/DDBJ databases">
        <title>Caligus Genome Assembly.</title>
        <authorList>
            <person name="Gallardo-Escarate C."/>
        </authorList>
    </citation>
    <scope>NUCLEOTIDE SEQUENCE [LARGE SCALE GENOMIC DNA]</scope>
</reference>